<protein>
    <submittedName>
        <fullName evidence="2">Uncharacterized protein</fullName>
    </submittedName>
</protein>
<keyword evidence="1" id="KW-1133">Transmembrane helix</keyword>
<accession>A0A6B0UHU7</accession>
<evidence type="ECO:0000313" key="2">
    <source>
        <dbReference type="EMBL" id="MXU87253.1"/>
    </source>
</evidence>
<sequence>MINTIYFRTMLPRLSLLFSVTLSTTLWLCFVKSVIRRFKGFSELQILRIHCLGTDIILNIFQKRHNRHGWSFVLSILSIFVHAHHCIFFIMCATT</sequence>
<reference evidence="2" key="1">
    <citation type="submission" date="2019-12" db="EMBL/GenBank/DDBJ databases">
        <title>An insight into the sialome of adult female Ixodes ricinus ticks feeding for 6 days.</title>
        <authorList>
            <person name="Perner J."/>
            <person name="Ribeiro J.M.C."/>
        </authorList>
    </citation>
    <scope>NUCLEOTIDE SEQUENCE</scope>
    <source>
        <strain evidence="2">Semi-engorged</strain>
        <tissue evidence="2">Salivary glands</tissue>
    </source>
</reference>
<evidence type="ECO:0000256" key="1">
    <source>
        <dbReference type="SAM" id="Phobius"/>
    </source>
</evidence>
<proteinExistence type="predicted"/>
<dbReference type="AlphaFoldDB" id="A0A6B0UHU7"/>
<dbReference type="EMBL" id="GIFC01005170">
    <property type="protein sequence ID" value="MXU87253.1"/>
    <property type="molecule type" value="Transcribed_RNA"/>
</dbReference>
<name>A0A6B0UHU7_IXORI</name>
<organism evidence="2">
    <name type="scientific">Ixodes ricinus</name>
    <name type="common">Common tick</name>
    <name type="synonym">Acarus ricinus</name>
    <dbReference type="NCBI Taxonomy" id="34613"/>
    <lineage>
        <taxon>Eukaryota</taxon>
        <taxon>Metazoa</taxon>
        <taxon>Ecdysozoa</taxon>
        <taxon>Arthropoda</taxon>
        <taxon>Chelicerata</taxon>
        <taxon>Arachnida</taxon>
        <taxon>Acari</taxon>
        <taxon>Parasitiformes</taxon>
        <taxon>Ixodida</taxon>
        <taxon>Ixodoidea</taxon>
        <taxon>Ixodidae</taxon>
        <taxon>Ixodinae</taxon>
        <taxon>Ixodes</taxon>
    </lineage>
</organism>
<keyword evidence="1" id="KW-0472">Membrane</keyword>
<feature type="transmembrane region" description="Helical" evidence="1">
    <location>
        <begin position="70"/>
        <end position="91"/>
    </location>
</feature>
<keyword evidence="1" id="KW-0812">Transmembrane</keyword>
<feature type="transmembrane region" description="Helical" evidence="1">
    <location>
        <begin position="16"/>
        <end position="35"/>
    </location>
</feature>